<reference evidence="5" key="3">
    <citation type="submission" date="2025-04" db="UniProtKB">
        <authorList>
            <consortium name="RefSeq"/>
        </authorList>
    </citation>
    <scope>IDENTIFICATION</scope>
    <source>
        <strain evidence="5">CBS 781.70</strain>
    </source>
</reference>
<dbReference type="AlphaFoldDB" id="A0A6G1GG74"/>
<evidence type="ECO:0000256" key="2">
    <source>
        <dbReference type="SAM" id="SignalP"/>
    </source>
</evidence>
<evidence type="ECO:0000313" key="5">
    <source>
        <dbReference type="RefSeq" id="XP_033538699.1"/>
    </source>
</evidence>
<reference evidence="5" key="2">
    <citation type="submission" date="2020-04" db="EMBL/GenBank/DDBJ databases">
        <authorList>
            <consortium name="NCBI Genome Project"/>
        </authorList>
    </citation>
    <scope>NUCLEOTIDE SEQUENCE</scope>
    <source>
        <strain evidence="5">CBS 781.70</strain>
    </source>
</reference>
<evidence type="ECO:0000313" key="4">
    <source>
        <dbReference type="Proteomes" id="UP000504638"/>
    </source>
</evidence>
<evidence type="ECO:0008006" key="6">
    <source>
        <dbReference type="Google" id="ProtNLM"/>
    </source>
</evidence>
<feature type="compositionally biased region" description="Low complexity" evidence="1">
    <location>
        <begin position="132"/>
        <end position="149"/>
    </location>
</feature>
<dbReference type="EMBL" id="ML975149">
    <property type="protein sequence ID" value="KAF1817068.1"/>
    <property type="molecule type" value="Genomic_DNA"/>
</dbReference>
<keyword evidence="2" id="KW-0732">Signal</keyword>
<dbReference type="OrthoDB" id="5419608at2759"/>
<feature type="region of interest" description="Disordered" evidence="1">
    <location>
        <begin position="108"/>
        <end position="158"/>
    </location>
</feature>
<accession>A0A6G1GG74</accession>
<gene>
    <name evidence="3 5" type="ORF">P152DRAFT_7313</name>
</gene>
<dbReference type="GeneID" id="54423785"/>
<protein>
    <recommendedName>
        <fullName evidence="6">GPI anchored protein</fullName>
    </recommendedName>
</protein>
<reference evidence="3 5" key="1">
    <citation type="submission" date="2020-01" db="EMBL/GenBank/DDBJ databases">
        <authorList>
            <consortium name="DOE Joint Genome Institute"/>
            <person name="Haridas S."/>
            <person name="Albert R."/>
            <person name="Binder M."/>
            <person name="Bloem J."/>
            <person name="Labutti K."/>
            <person name="Salamov A."/>
            <person name="Andreopoulos B."/>
            <person name="Baker S.E."/>
            <person name="Barry K."/>
            <person name="Bills G."/>
            <person name="Bluhm B.H."/>
            <person name="Cannon C."/>
            <person name="Castanera R."/>
            <person name="Culley D.E."/>
            <person name="Daum C."/>
            <person name="Ezra D."/>
            <person name="Gonzalez J.B."/>
            <person name="Henrissat B."/>
            <person name="Kuo A."/>
            <person name="Liang C."/>
            <person name="Lipzen A."/>
            <person name="Lutzoni F."/>
            <person name="Magnuson J."/>
            <person name="Mondo S."/>
            <person name="Nolan M."/>
            <person name="Ohm R."/>
            <person name="Pangilinan J."/>
            <person name="Park H.-J."/>
            <person name="Ramirez L."/>
            <person name="Alfaro M."/>
            <person name="Sun H."/>
            <person name="Tritt A."/>
            <person name="Yoshinaga Y."/>
            <person name="Zwiers L.-H."/>
            <person name="Turgeon B.G."/>
            <person name="Goodwin S.B."/>
            <person name="Spatafora J.W."/>
            <person name="Crous P.W."/>
            <person name="Grigoriev I.V."/>
        </authorList>
    </citation>
    <scope>NUCLEOTIDE SEQUENCE</scope>
    <source>
        <strain evidence="3 5">CBS 781.70</strain>
    </source>
</reference>
<keyword evidence="4" id="KW-1185">Reference proteome</keyword>
<name>A0A6G1GG74_9PEZI</name>
<evidence type="ECO:0000256" key="1">
    <source>
        <dbReference type="SAM" id="MobiDB-lite"/>
    </source>
</evidence>
<evidence type="ECO:0000313" key="3">
    <source>
        <dbReference type="EMBL" id="KAF1817068.1"/>
    </source>
</evidence>
<proteinExistence type="predicted"/>
<organism evidence="3">
    <name type="scientific">Eremomyces bilateralis CBS 781.70</name>
    <dbReference type="NCBI Taxonomy" id="1392243"/>
    <lineage>
        <taxon>Eukaryota</taxon>
        <taxon>Fungi</taxon>
        <taxon>Dikarya</taxon>
        <taxon>Ascomycota</taxon>
        <taxon>Pezizomycotina</taxon>
        <taxon>Dothideomycetes</taxon>
        <taxon>Dothideomycetes incertae sedis</taxon>
        <taxon>Eremomycetales</taxon>
        <taxon>Eremomycetaceae</taxon>
        <taxon>Eremomyces</taxon>
    </lineage>
</organism>
<feature type="signal peptide" evidence="2">
    <location>
        <begin position="1"/>
        <end position="17"/>
    </location>
</feature>
<feature type="chain" id="PRO_5044632088" description="GPI anchored protein" evidence="2">
    <location>
        <begin position="18"/>
        <end position="180"/>
    </location>
</feature>
<dbReference type="RefSeq" id="XP_033538699.1">
    <property type="nucleotide sequence ID" value="XM_033683215.1"/>
</dbReference>
<dbReference type="Proteomes" id="UP000504638">
    <property type="component" value="Unplaced"/>
</dbReference>
<sequence>MQFKNIALLSLAAGAMANPEVKKRQDATSSLDSSILSVLVTALPASLLAVAATDTAAVSSIIASEFAAGSTPSWFAALPTDVQTYLLGPDAEASSSIATGPIPSISGDGVLSIQTTKVPPTTGDGSGASNGTTSRTSRPSSRSTPVPTTAPESTGGAAIPTGVVGVGAAAALGLLGVLAL</sequence>